<dbReference type="InterPro" id="IPR029095">
    <property type="entry name" value="NarX-like_N"/>
</dbReference>
<evidence type="ECO:0000256" key="2">
    <source>
        <dbReference type="ARBA" id="ARBA00022519"/>
    </source>
</evidence>
<name>A0A6G7PYT6_9BACT</name>
<feature type="domain" description="Methyl-accepting transducer" evidence="10">
    <location>
        <begin position="226"/>
        <end position="469"/>
    </location>
</feature>
<dbReference type="Pfam" id="PF00015">
    <property type="entry name" value="MCPsignal"/>
    <property type="match status" value="1"/>
</dbReference>
<keyword evidence="2" id="KW-0997">Cell inner membrane</keyword>
<accession>A0A6G7PYT6</accession>
<evidence type="ECO:0000256" key="1">
    <source>
        <dbReference type="ARBA" id="ARBA00004429"/>
    </source>
</evidence>
<evidence type="ECO:0000259" key="11">
    <source>
        <dbReference type="PROSITE" id="PS50192"/>
    </source>
</evidence>
<evidence type="ECO:0000256" key="4">
    <source>
        <dbReference type="ARBA" id="ARBA00022989"/>
    </source>
</evidence>
<evidence type="ECO:0000256" key="5">
    <source>
        <dbReference type="ARBA" id="ARBA00023136"/>
    </source>
</evidence>
<dbReference type="PANTHER" id="PTHR32089">
    <property type="entry name" value="METHYL-ACCEPTING CHEMOTAXIS PROTEIN MCPB"/>
    <property type="match status" value="1"/>
</dbReference>
<dbReference type="InterPro" id="IPR000727">
    <property type="entry name" value="T_SNARE_dom"/>
</dbReference>
<protein>
    <submittedName>
        <fullName evidence="13">Methyl-accepting chemotaxis protein</fullName>
    </submittedName>
</protein>
<feature type="transmembrane region" description="Helical" evidence="9">
    <location>
        <begin position="147"/>
        <end position="167"/>
    </location>
</feature>
<dbReference type="InterPro" id="IPR003660">
    <property type="entry name" value="HAMP_dom"/>
</dbReference>
<keyword evidence="3 9" id="KW-0812">Transmembrane</keyword>
<dbReference type="Pfam" id="PF00672">
    <property type="entry name" value="HAMP"/>
    <property type="match status" value="1"/>
</dbReference>
<keyword evidence="4 9" id="KW-1133">Transmembrane helix</keyword>
<evidence type="ECO:0000256" key="3">
    <source>
        <dbReference type="ARBA" id="ARBA00022692"/>
    </source>
</evidence>
<gene>
    <name evidence="13" type="ORF">G4V39_01815</name>
</gene>
<dbReference type="EMBL" id="CP048877">
    <property type="protein sequence ID" value="QIJ72822.1"/>
    <property type="molecule type" value="Genomic_DNA"/>
</dbReference>
<comment type="similarity">
    <text evidence="7">Belongs to the methyl-accepting chemotaxis (MCP) protein family.</text>
</comment>
<dbReference type="AlphaFoldDB" id="A0A6G7PYT6"/>
<keyword evidence="5 9" id="KW-0472">Membrane</keyword>
<evidence type="ECO:0000259" key="12">
    <source>
        <dbReference type="PROSITE" id="PS50885"/>
    </source>
</evidence>
<keyword evidence="6 8" id="KW-0807">Transducer</keyword>
<dbReference type="Pfam" id="PF13675">
    <property type="entry name" value="PilJ"/>
    <property type="match status" value="1"/>
</dbReference>
<reference evidence="13 14" key="1">
    <citation type="submission" date="2020-02" db="EMBL/GenBank/DDBJ databases">
        <title>Genome analysis of Thermosulfuriphilus ammonigenes ST65T, an anaerobic thermophilic chemolithoautotrophic bacterium isolated from a deep-sea hydrothermal vent.</title>
        <authorList>
            <person name="Slobodkina G."/>
            <person name="Allioux M."/>
            <person name="Merkel A."/>
            <person name="Alain K."/>
            <person name="Jebbar M."/>
            <person name="Slobodkin A."/>
        </authorList>
    </citation>
    <scope>NUCLEOTIDE SEQUENCE [LARGE SCALE GENOMIC DNA]</scope>
    <source>
        <strain evidence="13 14">ST65</strain>
    </source>
</reference>
<dbReference type="KEGG" id="tav:G4V39_01815"/>
<evidence type="ECO:0000313" key="14">
    <source>
        <dbReference type="Proteomes" id="UP000502179"/>
    </source>
</evidence>
<evidence type="ECO:0000256" key="8">
    <source>
        <dbReference type="PROSITE-ProRule" id="PRU00284"/>
    </source>
</evidence>
<dbReference type="InterPro" id="IPR004090">
    <property type="entry name" value="Chemotax_Me-accpt_rcpt"/>
</dbReference>
<dbReference type="GO" id="GO:0005886">
    <property type="term" value="C:plasma membrane"/>
    <property type="evidence" value="ECO:0007669"/>
    <property type="project" value="UniProtKB-SubCell"/>
</dbReference>
<dbReference type="GO" id="GO:0007165">
    <property type="term" value="P:signal transduction"/>
    <property type="evidence" value="ECO:0007669"/>
    <property type="project" value="UniProtKB-KW"/>
</dbReference>
<dbReference type="SUPFAM" id="SSF58104">
    <property type="entry name" value="Methyl-accepting chemotaxis protein (MCP) signaling domain"/>
    <property type="match status" value="1"/>
</dbReference>
<dbReference type="InterPro" id="IPR004089">
    <property type="entry name" value="MCPsignal_dom"/>
</dbReference>
<comment type="subcellular location">
    <subcellularLocation>
        <location evidence="1">Cell inner membrane</location>
        <topology evidence="1">Multi-pass membrane protein</topology>
    </subcellularLocation>
</comment>
<evidence type="ECO:0000256" key="6">
    <source>
        <dbReference type="ARBA" id="ARBA00023224"/>
    </source>
</evidence>
<dbReference type="GO" id="GO:0006935">
    <property type="term" value="P:chemotaxis"/>
    <property type="evidence" value="ECO:0007669"/>
    <property type="project" value="InterPro"/>
</dbReference>
<keyword evidence="14" id="KW-1185">Reference proteome</keyword>
<feature type="domain" description="HAMP" evidence="12">
    <location>
        <begin position="169"/>
        <end position="221"/>
    </location>
</feature>
<dbReference type="CDD" id="cd06225">
    <property type="entry name" value="HAMP"/>
    <property type="match status" value="1"/>
</dbReference>
<dbReference type="InterPro" id="IPR042295">
    <property type="entry name" value="NarX-like_N_sf"/>
</dbReference>
<evidence type="ECO:0000313" key="13">
    <source>
        <dbReference type="EMBL" id="QIJ72822.1"/>
    </source>
</evidence>
<evidence type="ECO:0000259" key="10">
    <source>
        <dbReference type="PROSITE" id="PS50111"/>
    </source>
</evidence>
<dbReference type="SMART" id="SM00304">
    <property type="entry name" value="HAMP"/>
    <property type="match status" value="1"/>
</dbReference>
<keyword evidence="2" id="KW-1003">Cell membrane</keyword>
<feature type="domain" description="T-SNARE coiled-coil homology" evidence="11">
    <location>
        <begin position="385"/>
        <end position="447"/>
    </location>
</feature>
<dbReference type="Gene3D" id="1.10.287.950">
    <property type="entry name" value="Methyl-accepting chemotaxis protein"/>
    <property type="match status" value="1"/>
</dbReference>
<dbReference type="PANTHER" id="PTHR32089:SF112">
    <property type="entry name" value="LYSOZYME-LIKE PROTEIN-RELATED"/>
    <property type="match status" value="1"/>
</dbReference>
<dbReference type="PROSITE" id="PS50192">
    <property type="entry name" value="T_SNARE"/>
    <property type="match status" value="1"/>
</dbReference>
<proteinExistence type="inferred from homology"/>
<dbReference type="Proteomes" id="UP000502179">
    <property type="component" value="Chromosome"/>
</dbReference>
<dbReference type="GO" id="GO:0004888">
    <property type="term" value="F:transmembrane signaling receptor activity"/>
    <property type="evidence" value="ECO:0007669"/>
    <property type="project" value="InterPro"/>
</dbReference>
<organism evidence="13 14">
    <name type="scientific">Thermosulfuriphilus ammonigenes</name>
    <dbReference type="NCBI Taxonomy" id="1936021"/>
    <lineage>
        <taxon>Bacteria</taxon>
        <taxon>Pseudomonadati</taxon>
        <taxon>Thermodesulfobacteriota</taxon>
        <taxon>Thermodesulfobacteria</taxon>
        <taxon>Thermodesulfobacteriales</taxon>
        <taxon>Thermodesulfobacteriaceae</taxon>
        <taxon>Thermosulfuriphilus</taxon>
    </lineage>
</organism>
<dbReference type="PROSITE" id="PS50885">
    <property type="entry name" value="HAMP"/>
    <property type="match status" value="1"/>
</dbReference>
<dbReference type="SMART" id="SM00283">
    <property type="entry name" value="MA"/>
    <property type="match status" value="1"/>
</dbReference>
<evidence type="ECO:0000256" key="9">
    <source>
        <dbReference type="SAM" id="Phobius"/>
    </source>
</evidence>
<dbReference type="Gene3D" id="1.20.120.960">
    <property type="entry name" value="Histidine kinase NarX, sensor domain"/>
    <property type="match status" value="1"/>
</dbReference>
<dbReference type="PROSITE" id="PS50111">
    <property type="entry name" value="CHEMOTAXIS_TRANSDUC_2"/>
    <property type="match status" value="1"/>
</dbReference>
<dbReference type="PRINTS" id="PR00260">
    <property type="entry name" value="CHEMTRNSDUCR"/>
</dbReference>
<evidence type="ECO:0000256" key="7">
    <source>
        <dbReference type="ARBA" id="ARBA00029447"/>
    </source>
</evidence>
<sequence>MFLVGLVNFGVIFFVLQKNSQDAVAVNLAGRQRMLSQKMTKQFLEGDFAGVKETMALFEESLRALKGGDSKYNLSAIEDEKILAQISRLEQAWQEFKDHLNKAISGQGTQEDRNYILEHNLELLEEANKLTKLFEAKAVEGLSRLKLYQGIIFSFTLLILAVIWWSISVSVIRPVEKALSVVDKLAKGDFTVSFPHLGRDEIGQLLRGLQKMVASLRETLGEVKTSSEKVSASAEEVNRAGLEVATTAKSLAQEAEEVQKAEESVSNNIQAVSSAAQEMVSAITEISQNTSQAAQVANQALVKAQETNEVVSKLSVSSQEIGEVVKLITQIAEQTNLLALNATIEAARAGEAGKGFAVVANEVKELAKQTAKATDEISQKIQAIQTDAEASVQAIEEITGIVGQINDISNTIASAVEEQTATMGEISQSISLAAESTENIKGKINSMALAVEETAKKGEEGQALSQELASLAVRLKELASRFRC</sequence>